<keyword evidence="1" id="KW-0472">Membrane</keyword>
<feature type="transmembrane region" description="Helical" evidence="1">
    <location>
        <begin position="6"/>
        <end position="24"/>
    </location>
</feature>
<dbReference type="EMBL" id="MN739050">
    <property type="protein sequence ID" value="QHS86086.1"/>
    <property type="molecule type" value="Genomic_DNA"/>
</dbReference>
<organism evidence="2">
    <name type="scientific">viral metagenome</name>
    <dbReference type="NCBI Taxonomy" id="1070528"/>
    <lineage>
        <taxon>unclassified sequences</taxon>
        <taxon>metagenomes</taxon>
        <taxon>organismal metagenomes</taxon>
    </lineage>
</organism>
<keyword evidence="1" id="KW-0812">Transmembrane</keyword>
<sequence length="67" mass="7581">MVGEVDIVVLPFMFVCIFVSGVLLNTCANKKRVSELEDEVFELQLKLSDTTHKLDKVKQYTDVDSSD</sequence>
<reference evidence="2" key="1">
    <citation type="journal article" date="2020" name="Nature">
        <title>Giant virus diversity and host interactions through global metagenomics.</title>
        <authorList>
            <person name="Schulz F."/>
            <person name="Roux S."/>
            <person name="Paez-Espino D."/>
            <person name="Jungbluth S."/>
            <person name="Walsh D.A."/>
            <person name="Denef V.J."/>
            <person name="McMahon K.D."/>
            <person name="Konstantinidis K.T."/>
            <person name="Eloe-Fadrosh E.A."/>
            <person name="Kyrpides N.C."/>
            <person name="Woyke T."/>
        </authorList>
    </citation>
    <scope>NUCLEOTIDE SEQUENCE</scope>
    <source>
        <strain evidence="2">GVMAG-M-3300009185-7</strain>
    </source>
</reference>
<name>A0A6C0B1X4_9ZZZZ</name>
<keyword evidence="1" id="KW-1133">Transmembrane helix</keyword>
<accession>A0A6C0B1X4</accession>
<protein>
    <submittedName>
        <fullName evidence="2">Uncharacterized protein</fullName>
    </submittedName>
</protein>
<evidence type="ECO:0000313" key="2">
    <source>
        <dbReference type="EMBL" id="QHS86086.1"/>
    </source>
</evidence>
<evidence type="ECO:0000256" key="1">
    <source>
        <dbReference type="SAM" id="Phobius"/>
    </source>
</evidence>
<proteinExistence type="predicted"/>
<dbReference type="AlphaFoldDB" id="A0A6C0B1X4"/>